<comment type="caution">
    <text evidence="1">The sequence shown here is derived from an EMBL/GenBank/DDBJ whole genome shotgun (WGS) entry which is preliminary data.</text>
</comment>
<evidence type="ECO:0000313" key="1">
    <source>
        <dbReference type="EMBL" id="EPN49728.1"/>
    </source>
</evidence>
<feature type="non-terminal residue" evidence="1">
    <location>
        <position position="36"/>
    </location>
</feature>
<dbReference type="Proteomes" id="UP000015729">
    <property type="component" value="Unassembled WGS sequence"/>
</dbReference>
<proteinExistence type="predicted"/>
<dbReference type="AlphaFoldDB" id="S6VF07"/>
<dbReference type="EMBL" id="AOKG01001343">
    <property type="protein sequence ID" value="EPN49728.1"/>
    <property type="molecule type" value="Genomic_DNA"/>
</dbReference>
<gene>
    <name evidence="1" type="ORF">A244_19476</name>
</gene>
<name>S6VF07_PSESF</name>
<evidence type="ECO:0000313" key="2">
    <source>
        <dbReference type="Proteomes" id="UP000015729"/>
    </source>
</evidence>
<dbReference type="PATRIC" id="fig|1194404.4.peg.4011"/>
<organism evidence="1 2">
    <name type="scientific">Pseudomonas syringae pv. actinidiae ICMP 18807</name>
    <dbReference type="NCBI Taxonomy" id="1194404"/>
    <lineage>
        <taxon>Bacteria</taxon>
        <taxon>Pseudomonadati</taxon>
        <taxon>Pseudomonadota</taxon>
        <taxon>Gammaproteobacteria</taxon>
        <taxon>Pseudomonadales</taxon>
        <taxon>Pseudomonadaceae</taxon>
        <taxon>Pseudomonas</taxon>
        <taxon>Pseudomonas syringae</taxon>
    </lineage>
</organism>
<protein>
    <recommendedName>
        <fullName evidence="3">Lipoprotein</fullName>
    </recommendedName>
</protein>
<reference evidence="1 2" key="1">
    <citation type="journal article" date="2013" name="PLoS Pathog.">
        <title>Genomic analysis of the Kiwifruit pathogen Pseudomonas syringae pv. actinidiae provides insight into the origins of an emergent plant disease.</title>
        <authorList>
            <person name="McCann H.C."/>
            <person name="Rikkerink E.H."/>
            <person name="Bertels F."/>
            <person name="Fiers M."/>
            <person name="Lu A."/>
            <person name="Rees-George J."/>
            <person name="Andersen M.T."/>
            <person name="Gleave A.P."/>
            <person name="Haubold B."/>
            <person name="Wohlers M.W."/>
            <person name="Guttman D.S."/>
            <person name="Wang P.W."/>
            <person name="Straub C."/>
            <person name="Vanneste J.L."/>
            <person name="Rainey P.B."/>
            <person name="Templeton M.D."/>
        </authorList>
    </citation>
    <scope>NUCLEOTIDE SEQUENCE [LARGE SCALE GENOMIC DNA]</scope>
    <source>
        <strain evidence="1 2">ICMP 18807</strain>
    </source>
</reference>
<accession>S6VF07</accession>
<evidence type="ECO:0008006" key="3">
    <source>
        <dbReference type="Google" id="ProtNLM"/>
    </source>
</evidence>
<sequence length="36" mass="3902">MLSVGLLVLVGCGTQRVQEPELSPEQARAKIVRLIP</sequence>